<accession>A0A0S3RW25</accession>
<dbReference type="EMBL" id="AP015037">
    <property type="protein sequence ID" value="BAT84639.1"/>
    <property type="molecule type" value="Genomic_DNA"/>
</dbReference>
<gene>
    <name evidence="1" type="primary">Vigan.04G206600</name>
    <name evidence="1" type="ORF">VIGAN_04206600</name>
</gene>
<feature type="non-terminal residue" evidence="1">
    <location>
        <position position="1"/>
    </location>
</feature>
<reference evidence="1 2" key="1">
    <citation type="journal article" date="2015" name="Sci. Rep.">
        <title>The power of single molecule real-time sequencing technology in the de novo assembly of a eukaryotic genome.</title>
        <authorList>
            <person name="Sakai H."/>
            <person name="Naito K."/>
            <person name="Ogiso-Tanaka E."/>
            <person name="Takahashi Y."/>
            <person name="Iseki K."/>
            <person name="Muto C."/>
            <person name="Satou K."/>
            <person name="Teruya K."/>
            <person name="Shiroma A."/>
            <person name="Shimoji M."/>
            <person name="Hirano T."/>
            <person name="Itoh T."/>
            <person name="Kaga A."/>
            <person name="Tomooka N."/>
        </authorList>
    </citation>
    <scope>NUCLEOTIDE SEQUENCE [LARGE SCALE GENOMIC DNA]</scope>
    <source>
        <strain evidence="2">cv. Shumari</strain>
    </source>
</reference>
<proteinExistence type="predicted"/>
<organism evidence="1 2">
    <name type="scientific">Vigna angularis var. angularis</name>
    <dbReference type="NCBI Taxonomy" id="157739"/>
    <lineage>
        <taxon>Eukaryota</taxon>
        <taxon>Viridiplantae</taxon>
        <taxon>Streptophyta</taxon>
        <taxon>Embryophyta</taxon>
        <taxon>Tracheophyta</taxon>
        <taxon>Spermatophyta</taxon>
        <taxon>Magnoliopsida</taxon>
        <taxon>eudicotyledons</taxon>
        <taxon>Gunneridae</taxon>
        <taxon>Pentapetalae</taxon>
        <taxon>rosids</taxon>
        <taxon>fabids</taxon>
        <taxon>Fabales</taxon>
        <taxon>Fabaceae</taxon>
        <taxon>Papilionoideae</taxon>
        <taxon>50 kb inversion clade</taxon>
        <taxon>NPAAA clade</taxon>
        <taxon>indigoferoid/millettioid clade</taxon>
        <taxon>Phaseoleae</taxon>
        <taxon>Vigna</taxon>
    </lineage>
</organism>
<dbReference type="AlphaFoldDB" id="A0A0S3RW25"/>
<evidence type="ECO:0000313" key="2">
    <source>
        <dbReference type="Proteomes" id="UP000291084"/>
    </source>
</evidence>
<name>A0A0S3RW25_PHAAN</name>
<protein>
    <submittedName>
        <fullName evidence="1">Uncharacterized protein</fullName>
    </submittedName>
</protein>
<sequence>QWYTKQYLIQAHEGRGAENRSPVQKKDLGWPKPTFFSNQKGFYFFIKGSESLESLLHFLPWQPRPPPNQSSRGSFRPARIITGDSFFAGSSTRHRRSNFFLCPREPPPEQERATAAASPSNFQIRVQQRNVASPLQVLLELSLI</sequence>
<dbReference type="Proteomes" id="UP000291084">
    <property type="component" value="Chromosome 4"/>
</dbReference>
<evidence type="ECO:0000313" key="1">
    <source>
        <dbReference type="EMBL" id="BAT84639.1"/>
    </source>
</evidence>
<keyword evidence="2" id="KW-1185">Reference proteome</keyword>